<dbReference type="PROSITE" id="PS50835">
    <property type="entry name" value="IG_LIKE"/>
    <property type="match status" value="1"/>
</dbReference>
<protein>
    <recommendedName>
        <fullName evidence="1">Ig-like domain-containing protein</fullName>
    </recommendedName>
</protein>
<dbReference type="InterPro" id="IPR036179">
    <property type="entry name" value="Ig-like_dom_sf"/>
</dbReference>
<dbReference type="SMART" id="SM00409">
    <property type="entry name" value="IG"/>
    <property type="match status" value="1"/>
</dbReference>
<reference evidence="2 3" key="1">
    <citation type="journal article" date="2023" name="J. Hered.">
        <title>Chromosome-level genome of the wood stork (Mycteria americana) provides insight into avian chromosome evolution.</title>
        <authorList>
            <person name="Flamio R. Jr."/>
            <person name="Ramstad K.M."/>
        </authorList>
    </citation>
    <scope>NUCLEOTIDE SEQUENCE [LARGE SCALE GENOMIC DNA]</scope>
    <source>
        <strain evidence="2">JAX WOST 10</strain>
    </source>
</reference>
<dbReference type="SUPFAM" id="SSF48726">
    <property type="entry name" value="Immunoglobulin"/>
    <property type="match status" value="2"/>
</dbReference>
<accession>A0AAN7P2P1</accession>
<dbReference type="InterPro" id="IPR013783">
    <property type="entry name" value="Ig-like_fold"/>
</dbReference>
<dbReference type="EMBL" id="JAUNZN010000005">
    <property type="protein sequence ID" value="KAK4820538.1"/>
    <property type="molecule type" value="Genomic_DNA"/>
</dbReference>
<sequence length="689" mass="76854">MANVKFSVVVLQTDNDGKPDKFPSPWAWVGAESGLRVGREMLSLVSEVELSYEYVGLEIGQTKTWSGRLLEGDSLELSCSAGPAKVILEPNQVVVLDCNLAPVEQVINITWKKNGFPLVEQEHLHVLPNGSLFISSQAVAKDSKYPERAGAEALSRFFQQPESQTVEENGMARFECRIEGLPSPVITWEKDQEAVPAEPRATKLVKGLEHKSYEEQLRELGLFSLEKRRLRGDLIPLYNCLKGGCSEVGVGLFSQVTSNRTRGNDLKLRQGRFRLDIRKNFFTKRVIKHWNRLPREVVESPSLEVFKSRVDVVLRDMFVAKSNAARIVFTLFITLPNGVLQIVDVRESDAGAYHCVATNAARKRYSNDAVLSVLKGITPGRSRRVLNRLCLHSEAGRELRIEIIIRSPACNGLRDRKVDVVRFLMALVNYSSFVLQQSLSSSLRSRASSARWHLQHLNIWSEDVGSVRRHSKAHSPIALDVGQTYGGGLSLSQRPTSIYRPGAAKEQKWGFQTQDTELGKMFNRLFLKPSEKQFPEELLLPHSACNTLRGETPEAVADAGLRSVSSTAEKDRFMHTDVFQPCPGQQDLECRLLPCSFTSKAAVAPQQNWLDGRAQRVVVNGVYSSWQPVTSGVPQGSVLGPVLFNIFINDLDEGIECTLSKFAGDTRLCGSVDLLEGRKALQRDLDRLD</sequence>
<evidence type="ECO:0000313" key="2">
    <source>
        <dbReference type="EMBL" id="KAK4820538.1"/>
    </source>
</evidence>
<dbReference type="Pfam" id="PF07679">
    <property type="entry name" value="I-set"/>
    <property type="match status" value="1"/>
</dbReference>
<gene>
    <name evidence="2" type="ORF">QYF61_000209</name>
</gene>
<dbReference type="InterPro" id="IPR003599">
    <property type="entry name" value="Ig_sub"/>
</dbReference>
<evidence type="ECO:0000259" key="1">
    <source>
        <dbReference type="PROSITE" id="PS50835"/>
    </source>
</evidence>
<dbReference type="AlphaFoldDB" id="A0AAN7P2P1"/>
<dbReference type="Proteomes" id="UP001333110">
    <property type="component" value="Unassembled WGS sequence"/>
</dbReference>
<dbReference type="Gene3D" id="2.60.40.10">
    <property type="entry name" value="Immunoglobulins"/>
    <property type="match status" value="3"/>
</dbReference>
<evidence type="ECO:0000313" key="3">
    <source>
        <dbReference type="Proteomes" id="UP001333110"/>
    </source>
</evidence>
<organism evidence="2 3">
    <name type="scientific">Mycteria americana</name>
    <name type="common">Wood stork</name>
    <dbReference type="NCBI Taxonomy" id="33587"/>
    <lineage>
        <taxon>Eukaryota</taxon>
        <taxon>Metazoa</taxon>
        <taxon>Chordata</taxon>
        <taxon>Craniata</taxon>
        <taxon>Vertebrata</taxon>
        <taxon>Euteleostomi</taxon>
        <taxon>Archelosauria</taxon>
        <taxon>Archosauria</taxon>
        <taxon>Dinosauria</taxon>
        <taxon>Saurischia</taxon>
        <taxon>Theropoda</taxon>
        <taxon>Coelurosauria</taxon>
        <taxon>Aves</taxon>
        <taxon>Neognathae</taxon>
        <taxon>Neoaves</taxon>
        <taxon>Aequornithes</taxon>
        <taxon>Ciconiiformes</taxon>
        <taxon>Ciconiidae</taxon>
        <taxon>Mycteria</taxon>
    </lineage>
</organism>
<keyword evidence="3" id="KW-1185">Reference proteome</keyword>
<proteinExistence type="predicted"/>
<dbReference type="InterPro" id="IPR013098">
    <property type="entry name" value="Ig_I-set"/>
</dbReference>
<dbReference type="PANTHER" id="PTHR33332">
    <property type="entry name" value="REVERSE TRANSCRIPTASE DOMAIN-CONTAINING PROTEIN"/>
    <property type="match status" value="1"/>
</dbReference>
<comment type="caution">
    <text evidence="2">The sequence shown here is derived from an EMBL/GenBank/DDBJ whole genome shotgun (WGS) entry which is preliminary data.</text>
</comment>
<name>A0AAN7P2P1_MYCAM</name>
<dbReference type="InterPro" id="IPR007110">
    <property type="entry name" value="Ig-like_dom"/>
</dbReference>
<feature type="domain" description="Ig-like" evidence="1">
    <location>
        <begin position="146"/>
        <end position="372"/>
    </location>
</feature>